<dbReference type="InterPro" id="IPR037058">
    <property type="entry name" value="Falgellar_hook_FlgE_sf"/>
</dbReference>
<keyword evidence="10" id="KW-0969">Cilium</keyword>
<keyword evidence="4 5" id="KW-0975">Bacterial flagellum</keyword>
<evidence type="ECO:0000313" key="11">
    <source>
        <dbReference type="Proteomes" id="UP001139516"/>
    </source>
</evidence>
<organism evidence="10 11">
    <name type="scientific">Roseomonas acroporae</name>
    <dbReference type="NCBI Taxonomy" id="2937791"/>
    <lineage>
        <taxon>Bacteria</taxon>
        <taxon>Pseudomonadati</taxon>
        <taxon>Pseudomonadota</taxon>
        <taxon>Alphaproteobacteria</taxon>
        <taxon>Acetobacterales</taxon>
        <taxon>Roseomonadaceae</taxon>
        <taxon>Roseomonas</taxon>
    </lineage>
</organism>
<dbReference type="Proteomes" id="UP001139516">
    <property type="component" value="Unassembled WGS sequence"/>
</dbReference>
<dbReference type="Pfam" id="PF00460">
    <property type="entry name" value="Flg_bb_rod"/>
    <property type="match status" value="1"/>
</dbReference>
<evidence type="ECO:0000256" key="2">
    <source>
        <dbReference type="ARBA" id="ARBA00009677"/>
    </source>
</evidence>
<protein>
    <recommendedName>
        <fullName evidence="3 5">Flagellar hook protein FlgE</fullName>
    </recommendedName>
</protein>
<evidence type="ECO:0000256" key="5">
    <source>
        <dbReference type="RuleBase" id="RU362116"/>
    </source>
</evidence>
<accession>A0A9X1YAS5</accession>
<dbReference type="Pfam" id="PF22692">
    <property type="entry name" value="LlgE_F_G_D1"/>
    <property type="match status" value="1"/>
</dbReference>
<reference evidence="10" key="1">
    <citation type="submission" date="2022-04" db="EMBL/GenBank/DDBJ databases">
        <title>Roseomonas acroporae sp. nov., isolated from coral Acropora digitifera.</title>
        <authorList>
            <person name="Sun H."/>
        </authorList>
    </citation>
    <scope>NUCLEOTIDE SEQUENCE</scope>
    <source>
        <strain evidence="10">NAR14</strain>
    </source>
</reference>
<dbReference type="InterPro" id="IPR001444">
    <property type="entry name" value="Flag_bb_rod_N"/>
</dbReference>
<feature type="domain" description="Flagellar basal-body/hook protein C-terminal" evidence="7">
    <location>
        <begin position="398"/>
        <end position="441"/>
    </location>
</feature>
<dbReference type="Pfam" id="PF06429">
    <property type="entry name" value="Flg_bbr_C"/>
    <property type="match status" value="1"/>
</dbReference>
<dbReference type="GO" id="GO:0071978">
    <property type="term" value="P:bacterial-type flagellum-dependent swarming motility"/>
    <property type="evidence" value="ECO:0007669"/>
    <property type="project" value="TreeGrafter"/>
</dbReference>
<feature type="domain" description="Flagellar hook protein FlgE D2" evidence="8">
    <location>
        <begin position="174"/>
        <end position="322"/>
    </location>
</feature>
<feature type="domain" description="Flagellar basal body rod protein N-terminal" evidence="6">
    <location>
        <begin position="7"/>
        <end position="37"/>
    </location>
</feature>
<keyword evidence="10" id="KW-0282">Flagellum</keyword>
<evidence type="ECO:0000259" key="9">
    <source>
        <dbReference type="Pfam" id="PF22692"/>
    </source>
</evidence>
<evidence type="ECO:0000259" key="8">
    <source>
        <dbReference type="Pfam" id="PF07559"/>
    </source>
</evidence>
<dbReference type="InterPro" id="IPR053967">
    <property type="entry name" value="LlgE_F_G-like_D1"/>
</dbReference>
<comment type="caution">
    <text evidence="10">The sequence shown here is derived from an EMBL/GenBank/DDBJ whole genome shotgun (WGS) entry which is preliminary data.</text>
</comment>
<evidence type="ECO:0000256" key="4">
    <source>
        <dbReference type="ARBA" id="ARBA00023143"/>
    </source>
</evidence>
<dbReference type="SUPFAM" id="SSF117143">
    <property type="entry name" value="Flagellar hook protein flgE"/>
    <property type="match status" value="1"/>
</dbReference>
<keyword evidence="11" id="KW-1185">Reference proteome</keyword>
<dbReference type="RefSeq" id="WP_248665169.1">
    <property type="nucleotide sequence ID" value="NZ_JALPRX010000006.1"/>
</dbReference>
<evidence type="ECO:0000259" key="6">
    <source>
        <dbReference type="Pfam" id="PF00460"/>
    </source>
</evidence>
<dbReference type="GO" id="GO:0009425">
    <property type="term" value="C:bacterial-type flagellum basal body"/>
    <property type="evidence" value="ECO:0007669"/>
    <property type="project" value="UniProtKB-SubCell"/>
</dbReference>
<dbReference type="InterPro" id="IPR010930">
    <property type="entry name" value="Flg_bb/hook_C_dom"/>
</dbReference>
<comment type="similarity">
    <text evidence="2 5">Belongs to the flagella basal body rod proteins family.</text>
</comment>
<dbReference type="NCBIfam" id="TIGR03506">
    <property type="entry name" value="FlgEFG_subfam"/>
    <property type="match status" value="1"/>
</dbReference>
<dbReference type="GO" id="GO:0005829">
    <property type="term" value="C:cytosol"/>
    <property type="evidence" value="ECO:0007669"/>
    <property type="project" value="TreeGrafter"/>
</dbReference>
<dbReference type="Gene3D" id="2.60.98.20">
    <property type="entry name" value="Flagellar hook protein FlgE"/>
    <property type="match status" value="1"/>
</dbReference>
<dbReference type="InterPro" id="IPR011491">
    <property type="entry name" value="FlgE_D2"/>
</dbReference>
<dbReference type="PANTHER" id="PTHR30435:SF1">
    <property type="entry name" value="FLAGELLAR HOOK PROTEIN FLGE"/>
    <property type="match status" value="1"/>
</dbReference>
<dbReference type="PANTHER" id="PTHR30435">
    <property type="entry name" value="FLAGELLAR PROTEIN"/>
    <property type="match status" value="1"/>
</dbReference>
<sequence length="443" mass="46016">MSLFGAMTTAISGLTAQSKALGNVSENVANSQTVGYKRTDTSFSSYLTVSNQRDNLSGSVVARPDYVNTVQGTVTQTDNTLAAAIAGQGFFAVSRAVDTSNGQTTFDSRDMYTRAGDFSQNSDGYLVNSAGYYLQGWSVNGDGTIDRTNLSPIRIEEGVYNPVASSTITLAANLPTSPTDSTATATSPLTGQAQIYDSLGNSHNVTMSWVKDTSAANTWHLSLTSSDVTGASAASPATLGTYDVTFGTDGTLSSLTLTGSTAGSGVTTTQTAGSPATLSFAADYSGAGTQSLTLDLGRFAQSSGLTQTTGTEYNVRSVSADGSAPGAFSSVSMRDNGDIAINYDNGQSRIIGRVPIVTFADPDKLQRLDGQAFLRSVESGDARVTDNSVNGAGKLVVGSVEGSNVDMASEFSKLIVAQRAYTANTKLVTATDEMLQDTINMRR</sequence>
<feature type="domain" description="Flagellar hook protein FlgE/F/G-like D1" evidence="9">
    <location>
        <begin position="84"/>
        <end position="157"/>
    </location>
</feature>
<gene>
    <name evidence="10" type="primary">flgE</name>
    <name evidence="10" type="ORF">M0638_01455</name>
</gene>
<evidence type="ECO:0000256" key="1">
    <source>
        <dbReference type="ARBA" id="ARBA00004117"/>
    </source>
</evidence>
<dbReference type="InterPro" id="IPR020013">
    <property type="entry name" value="Flagellar_FlgE/F/G"/>
</dbReference>
<dbReference type="NCBIfam" id="NF004242">
    <property type="entry name" value="PRK05682.2-1"/>
    <property type="match status" value="1"/>
</dbReference>
<comment type="function">
    <text evidence="5">A flexible structure which links the flagellar filament to the drive apparatus in the basal body.</text>
</comment>
<dbReference type="AlphaFoldDB" id="A0A9X1YAS5"/>
<dbReference type="Pfam" id="PF07559">
    <property type="entry name" value="FlgE_D2"/>
    <property type="match status" value="1"/>
</dbReference>
<proteinExistence type="inferred from homology"/>
<keyword evidence="10" id="KW-0966">Cell projection</keyword>
<dbReference type="GO" id="GO:0009424">
    <property type="term" value="C:bacterial-type flagellum hook"/>
    <property type="evidence" value="ECO:0007669"/>
    <property type="project" value="TreeGrafter"/>
</dbReference>
<evidence type="ECO:0000256" key="3">
    <source>
        <dbReference type="ARBA" id="ARBA00019015"/>
    </source>
</evidence>
<evidence type="ECO:0000259" key="7">
    <source>
        <dbReference type="Pfam" id="PF06429"/>
    </source>
</evidence>
<dbReference type="InterPro" id="IPR037925">
    <property type="entry name" value="FlgE/F/G-like"/>
</dbReference>
<comment type="subcellular location">
    <subcellularLocation>
        <location evidence="1 5">Bacterial flagellum basal body</location>
    </subcellularLocation>
</comment>
<evidence type="ECO:0000313" key="10">
    <source>
        <dbReference type="EMBL" id="MCK8783046.1"/>
    </source>
</evidence>
<name>A0A9X1YAS5_9PROT</name>
<dbReference type="EMBL" id="JALPRX010000006">
    <property type="protein sequence ID" value="MCK8783046.1"/>
    <property type="molecule type" value="Genomic_DNA"/>
</dbReference>